<sequence length="96" mass="11527">MDTQELIIVEVFCETYQIEMTLFQDLEEFGLIETITQNNTKYIYENELSKIQKILRLQSDLNINNEGIEVVLELLNKIDNLHQEVRYLKNRLDLYE</sequence>
<reference evidence="1 2" key="1">
    <citation type="submission" date="2018-05" db="EMBL/GenBank/DDBJ databases">
        <title>Flavobacterium sp. MEBiC07310.</title>
        <authorList>
            <person name="Baek K."/>
        </authorList>
    </citation>
    <scope>NUCLEOTIDE SEQUENCE [LARGE SCALE GENOMIC DNA]</scope>
    <source>
        <strain evidence="1 2">MEBiC07310</strain>
    </source>
</reference>
<name>A0A2U8QY49_9FLAO</name>
<dbReference type="EMBL" id="CP029463">
    <property type="protein sequence ID" value="AWM14991.1"/>
    <property type="molecule type" value="Genomic_DNA"/>
</dbReference>
<dbReference type="Pfam" id="PF13591">
    <property type="entry name" value="MerR_2"/>
    <property type="match status" value="1"/>
</dbReference>
<accession>A0A2U8QY49</accession>
<dbReference type="AlphaFoldDB" id="A0A2U8QY49"/>
<evidence type="ECO:0008006" key="3">
    <source>
        <dbReference type="Google" id="ProtNLM"/>
    </source>
</evidence>
<keyword evidence="2" id="KW-1185">Reference proteome</keyword>
<gene>
    <name evidence="1" type="ORF">DI487_14775</name>
</gene>
<dbReference type="KEGG" id="fse:DI487_14775"/>
<organism evidence="1 2">
    <name type="scientific">Flavobacterium sediminis</name>
    <dbReference type="NCBI Taxonomy" id="2201181"/>
    <lineage>
        <taxon>Bacteria</taxon>
        <taxon>Pseudomonadati</taxon>
        <taxon>Bacteroidota</taxon>
        <taxon>Flavobacteriia</taxon>
        <taxon>Flavobacteriales</taxon>
        <taxon>Flavobacteriaceae</taxon>
        <taxon>Flavobacterium</taxon>
    </lineage>
</organism>
<protein>
    <recommendedName>
        <fullName evidence="3">MerR family transcriptional regulator</fullName>
    </recommendedName>
</protein>
<evidence type="ECO:0000313" key="2">
    <source>
        <dbReference type="Proteomes" id="UP000245429"/>
    </source>
</evidence>
<evidence type="ECO:0000313" key="1">
    <source>
        <dbReference type="EMBL" id="AWM14991.1"/>
    </source>
</evidence>
<dbReference type="Gene3D" id="1.10.1660.10">
    <property type="match status" value="1"/>
</dbReference>
<dbReference type="RefSeq" id="WP_109570329.1">
    <property type="nucleotide sequence ID" value="NZ_CP029463.1"/>
</dbReference>
<proteinExistence type="predicted"/>
<dbReference type="OrthoDB" id="1494789at2"/>
<dbReference type="Proteomes" id="UP000245429">
    <property type="component" value="Chromosome"/>
</dbReference>